<evidence type="ECO:0000313" key="2">
    <source>
        <dbReference type="EMBL" id="KNE68646.1"/>
    </source>
</evidence>
<feature type="compositionally biased region" description="Gly residues" evidence="1">
    <location>
        <begin position="72"/>
        <end position="89"/>
    </location>
</feature>
<proteinExistence type="predicted"/>
<keyword evidence="3" id="KW-1185">Reference proteome</keyword>
<feature type="region of interest" description="Disordered" evidence="1">
    <location>
        <begin position="340"/>
        <end position="362"/>
    </location>
</feature>
<gene>
    <name evidence="2" type="ORF">AMAG_12812</name>
</gene>
<evidence type="ECO:0000313" key="3">
    <source>
        <dbReference type="Proteomes" id="UP000054350"/>
    </source>
</evidence>
<dbReference type="Proteomes" id="UP000054350">
    <property type="component" value="Unassembled WGS sequence"/>
</dbReference>
<protein>
    <submittedName>
        <fullName evidence="2">Uncharacterized protein</fullName>
    </submittedName>
</protein>
<feature type="region of interest" description="Disordered" evidence="1">
    <location>
        <begin position="72"/>
        <end position="99"/>
    </location>
</feature>
<evidence type="ECO:0000256" key="1">
    <source>
        <dbReference type="SAM" id="MobiDB-lite"/>
    </source>
</evidence>
<name>A0A0L0T1K9_ALLM3</name>
<dbReference type="OrthoDB" id="5592960at2759"/>
<reference evidence="2 3" key="1">
    <citation type="submission" date="2009-11" db="EMBL/GenBank/DDBJ databases">
        <title>Annotation of Allomyces macrogynus ATCC 38327.</title>
        <authorList>
            <consortium name="The Broad Institute Genome Sequencing Platform"/>
            <person name="Russ C."/>
            <person name="Cuomo C."/>
            <person name="Burger G."/>
            <person name="Gray M.W."/>
            <person name="Holland P.W.H."/>
            <person name="King N."/>
            <person name="Lang F.B.F."/>
            <person name="Roger A.J."/>
            <person name="Ruiz-Trillo I."/>
            <person name="Young S.K."/>
            <person name="Zeng Q."/>
            <person name="Gargeya S."/>
            <person name="Fitzgerald M."/>
            <person name="Haas B."/>
            <person name="Abouelleil A."/>
            <person name="Alvarado L."/>
            <person name="Arachchi H.M."/>
            <person name="Berlin A."/>
            <person name="Chapman S.B."/>
            <person name="Gearin G."/>
            <person name="Goldberg J."/>
            <person name="Griggs A."/>
            <person name="Gujja S."/>
            <person name="Hansen M."/>
            <person name="Heiman D."/>
            <person name="Howarth C."/>
            <person name="Larimer J."/>
            <person name="Lui A."/>
            <person name="MacDonald P.J.P."/>
            <person name="McCowen C."/>
            <person name="Montmayeur A."/>
            <person name="Murphy C."/>
            <person name="Neiman D."/>
            <person name="Pearson M."/>
            <person name="Priest M."/>
            <person name="Roberts A."/>
            <person name="Saif S."/>
            <person name="Shea T."/>
            <person name="Sisk P."/>
            <person name="Stolte C."/>
            <person name="Sykes S."/>
            <person name="Wortman J."/>
            <person name="Nusbaum C."/>
            <person name="Birren B."/>
        </authorList>
    </citation>
    <scope>NUCLEOTIDE SEQUENCE [LARGE SCALE GENOMIC DNA]</scope>
    <source>
        <strain evidence="2 3">ATCC 38327</strain>
    </source>
</reference>
<dbReference type="EMBL" id="GG745357">
    <property type="protein sequence ID" value="KNE68646.1"/>
    <property type="molecule type" value="Genomic_DNA"/>
</dbReference>
<reference evidence="3" key="2">
    <citation type="submission" date="2009-11" db="EMBL/GenBank/DDBJ databases">
        <title>The Genome Sequence of Allomyces macrogynus strain ATCC 38327.</title>
        <authorList>
            <consortium name="The Broad Institute Genome Sequencing Platform"/>
            <person name="Russ C."/>
            <person name="Cuomo C."/>
            <person name="Shea T."/>
            <person name="Young S.K."/>
            <person name="Zeng Q."/>
            <person name="Koehrsen M."/>
            <person name="Haas B."/>
            <person name="Borodovsky M."/>
            <person name="Guigo R."/>
            <person name="Alvarado L."/>
            <person name="Berlin A."/>
            <person name="Borenstein D."/>
            <person name="Chen Z."/>
            <person name="Engels R."/>
            <person name="Freedman E."/>
            <person name="Gellesch M."/>
            <person name="Goldberg J."/>
            <person name="Griggs A."/>
            <person name="Gujja S."/>
            <person name="Heiman D."/>
            <person name="Hepburn T."/>
            <person name="Howarth C."/>
            <person name="Jen D."/>
            <person name="Larson L."/>
            <person name="Lewis B."/>
            <person name="Mehta T."/>
            <person name="Park D."/>
            <person name="Pearson M."/>
            <person name="Roberts A."/>
            <person name="Saif S."/>
            <person name="Shenoy N."/>
            <person name="Sisk P."/>
            <person name="Stolte C."/>
            <person name="Sykes S."/>
            <person name="Walk T."/>
            <person name="White J."/>
            <person name="Yandava C."/>
            <person name="Burger G."/>
            <person name="Gray M.W."/>
            <person name="Holland P.W.H."/>
            <person name="King N."/>
            <person name="Lang F.B.F."/>
            <person name="Roger A.J."/>
            <person name="Ruiz-Trillo I."/>
            <person name="Lander E."/>
            <person name="Nusbaum C."/>
        </authorList>
    </citation>
    <scope>NUCLEOTIDE SEQUENCE [LARGE SCALE GENOMIC DNA]</scope>
    <source>
        <strain evidence="3">ATCC 38327</strain>
    </source>
</reference>
<dbReference type="AlphaFoldDB" id="A0A0L0T1K9"/>
<sequence length="443" mass="46982">MAHSSAGAAAMLQILAAPKPKPPAAVAGAIAVRRATVAVAPQVVLRGEGGGEGGGGVGGRARVRVGGEVGGGAAVGSAGESGSGGGEGATGSPKKNGAPVKGILKKRVKVETVAVTDAVRDAGAGGEGNGMVGAVSLNASMVAEPEVLAVDPIEELIEDLVERFSPRLLANDHSQRFTFVNDFTRLAKMHEDVTTKNLINNNISTTDVDTRRIENIGDDELMGMIWNLYFYMQAMGHDFLLPFPTRQAIKRLVDSFEPLEARNTGLRALMADLPREPFLNYKAVLGHCHRIVLTATVDVVPFTMYYMFGTLLFSTLNSGDLKPSKPKSFLDAIRRGTYKPMSTLDDDENDPEPSLPKSDSQTSLSSQLALHTLDPADASKDSIFSAALDADDLRAHLNEVGVLRERTAMVVRAVAKGTEAARAGMPVEAVIMEHLVGQFEHLF</sequence>
<accession>A0A0L0T1K9</accession>
<organism evidence="2 3">
    <name type="scientific">Allomyces macrogynus (strain ATCC 38327)</name>
    <name type="common">Allomyces javanicus var. macrogynus</name>
    <dbReference type="NCBI Taxonomy" id="578462"/>
    <lineage>
        <taxon>Eukaryota</taxon>
        <taxon>Fungi</taxon>
        <taxon>Fungi incertae sedis</taxon>
        <taxon>Blastocladiomycota</taxon>
        <taxon>Blastocladiomycetes</taxon>
        <taxon>Blastocladiales</taxon>
        <taxon>Blastocladiaceae</taxon>
        <taxon>Allomyces</taxon>
    </lineage>
</organism>
<dbReference type="VEuPathDB" id="FungiDB:AMAG_12812"/>